<dbReference type="RefSeq" id="WP_046002602.1">
    <property type="nucleotide sequence ID" value="NZ_CP015231.1"/>
</dbReference>
<protein>
    <submittedName>
        <fullName evidence="2">Glyoxalase</fullName>
    </submittedName>
</protein>
<evidence type="ECO:0000259" key="1">
    <source>
        <dbReference type="PROSITE" id="PS51819"/>
    </source>
</evidence>
<dbReference type="InterPro" id="IPR037523">
    <property type="entry name" value="VOC_core"/>
</dbReference>
<dbReference type="AlphaFoldDB" id="A0A1B1A9F3"/>
<dbReference type="Pfam" id="PF00903">
    <property type="entry name" value="Glyoxalase"/>
    <property type="match status" value="1"/>
</dbReference>
<sequence length="126" mass="14009">MTATLEHANICVSDPHKTAAWMEKIFGWRIRWEGPAINGGYSVHVGSKDSYLALYAPKEGLSAPPTPYSTKGALNHLAVIVDDLDAAEQAVKDAGYTPKSHADYEPGRRFYFEDEEGVEYELVQYD</sequence>
<accession>A0A1B1A9F3</accession>
<proteinExistence type="predicted"/>
<dbReference type="CDD" id="cd06587">
    <property type="entry name" value="VOC"/>
    <property type="match status" value="1"/>
</dbReference>
<reference evidence="2 3" key="1">
    <citation type="journal article" date="2016" name="ISME J.">
        <title>Global occurrence and heterogeneity of the Roseobacter-clade species Ruegeria mobilis.</title>
        <authorList>
            <person name="Sonnenschein E."/>
            <person name="Gram L."/>
        </authorList>
    </citation>
    <scope>NUCLEOTIDE SEQUENCE [LARGE SCALE GENOMIC DNA]</scope>
    <source>
        <strain evidence="2 3">F1926</strain>
        <plasmid evidence="2 3">unnamed1</plasmid>
    </source>
</reference>
<dbReference type="InterPro" id="IPR029068">
    <property type="entry name" value="Glyas_Bleomycin-R_OHBP_Dase"/>
</dbReference>
<dbReference type="PROSITE" id="PS51819">
    <property type="entry name" value="VOC"/>
    <property type="match status" value="1"/>
</dbReference>
<name>A0A1B1A9F3_9RHOB</name>
<dbReference type="KEGG" id="rmb:K529_020545"/>
<gene>
    <name evidence="2" type="ORF">K529_020545</name>
</gene>
<evidence type="ECO:0000313" key="3">
    <source>
        <dbReference type="Proteomes" id="UP000013243"/>
    </source>
</evidence>
<organism evidence="2 3">
    <name type="scientific">Tritonibacter mobilis F1926</name>
    <dbReference type="NCBI Taxonomy" id="1265309"/>
    <lineage>
        <taxon>Bacteria</taxon>
        <taxon>Pseudomonadati</taxon>
        <taxon>Pseudomonadota</taxon>
        <taxon>Alphaproteobacteria</taxon>
        <taxon>Rhodobacterales</taxon>
        <taxon>Paracoccaceae</taxon>
        <taxon>Tritonibacter</taxon>
    </lineage>
</organism>
<dbReference type="SUPFAM" id="SSF54593">
    <property type="entry name" value="Glyoxalase/Bleomycin resistance protein/Dihydroxybiphenyl dioxygenase"/>
    <property type="match status" value="1"/>
</dbReference>
<evidence type="ECO:0000313" key="2">
    <source>
        <dbReference type="EMBL" id="ANP43148.1"/>
    </source>
</evidence>
<dbReference type="EMBL" id="CP015231">
    <property type="protein sequence ID" value="ANP43148.1"/>
    <property type="molecule type" value="Genomic_DNA"/>
</dbReference>
<dbReference type="Proteomes" id="UP000013243">
    <property type="component" value="Plasmid unnamed1"/>
</dbReference>
<feature type="domain" description="VOC" evidence="1">
    <location>
        <begin position="4"/>
        <end position="125"/>
    </location>
</feature>
<geneLocation type="plasmid" evidence="2 3">
    <name>unnamed1</name>
</geneLocation>
<dbReference type="GeneID" id="28252277"/>
<dbReference type="InterPro" id="IPR004360">
    <property type="entry name" value="Glyas_Fos-R_dOase_dom"/>
</dbReference>
<dbReference type="OrthoDB" id="7355345at2"/>
<dbReference type="Gene3D" id="3.10.180.10">
    <property type="entry name" value="2,3-Dihydroxybiphenyl 1,2-Dioxygenase, domain 1"/>
    <property type="match status" value="1"/>
</dbReference>
<keyword evidence="2" id="KW-0614">Plasmid</keyword>